<dbReference type="Proteomes" id="UP000199197">
    <property type="component" value="Unassembled WGS sequence"/>
</dbReference>
<keyword evidence="5" id="KW-1185">Reference proteome</keyword>
<dbReference type="CDD" id="cd02511">
    <property type="entry name" value="Beta4Glucosyltransferase"/>
    <property type="match status" value="1"/>
</dbReference>
<dbReference type="Pfam" id="PF13181">
    <property type="entry name" value="TPR_8"/>
    <property type="match status" value="2"/>
</dbReference>
<dbReference type="EMBL" id="CZVW01000003">
    <property type="protein sequence ID" value="CUS97759.1"/>
    <property type="molecule type" value="Genomic_DNA"/>
</dbReference>
<dbReference type="OrthoDB" id="9815923at2"/>
<keyword evidence="2" id="KW-0802">TPR repeat</keyword>
<proteinExistence type="inferred from homology"/>
<name>A0A0P1MQ74_9BACT</name>
<feature type="domain" description="Glycosyltransferase 2-like" evidence="3">
    <location>
        <begin position="7"/>
        <end position="146"/>
    </location>
</feature>
<feature type="repeat" description="TPR" evidence="2">
    <location>
        <begin position="199"/>
        <end position="232"/>
    </location>
</feature>
<dbReference type="InterPro" id="IPR011990">
    <property type="entry name" value="TPR-like_helical_dom_sf"/>
</dbReference>
<dbReference type="InterPro" id="IPR019734">
    <property type="entry name" value="TPR_rpt"/>
</dbReference>
<dbReference type="SMART" id="SM00028">
    <property type="entry name" value="TPR"/>
    <property type="match status" value="4"/>
</dbReference>
<evidence type="ECO:0000313" key="5">
    <source>
        <dbReference type="Proteomes" id="UP000199197"/>
    </source>
</evidence>
<evidence type="ECO:0000256" key="2">
    <source>
        <dbReference type="PROSITE-ProRule" id="PRU00339"/>
    </source>
</evidence>
<protein>
    <submittedName>
        <fullName evidence="4">Tetratricopeptide repeat-containing protein</fullName>
    </submittedName>
</protein>
<dbReference type="AlphaFoldDB" id="A0A0P1MQ74"/>
<dbReference type="Gene3D" id="3.90.550.10">
    <property type="entry name" value="Spore Coat Polysaccharide Biosynthesis Protein SpsA, Chain A"/>
    <property type="match status" value="1"/>
</dbReference>
<sequence length="459" mass="53094">MNKPKLSLCMIVKNEEKFLPGCLESVKNIADEIIIVDTGSTDKTIEIARRYNAKIFHLDWKNDFSIARNESIKHSTGEWILVLDADERLNPNQETKLKKYLNSNFDALYVKVINLGKDGKPDVINEYPRLFRKKDWIKFEGRIHEQITPSILRNCGKIAKTDITITHLGYAQSDEIMSKKYERNLNLLLEEIKENPDNAYAYYHIGIIKILTGEKENGIEWLKKAISIQKEKSNLGDSLLASIYNIIGKYELQNERYQEAIDYFVKSSKLAPTQLTSYYLSGIAHAKLSNFHIAKNFFEIALKNLKAISNGKSLDVSLENMVEENEIHFKLMICYFKLGNYQRMKEHLLKVIHDEILYKATIDFLVEEYKLGVGNAINVLKEISTIKPSFEIFKILSGIYQINGELEDAVKNLEIALNFKDDDDEIRYNLGMCLVGLRRFDEAIRVLSDFKVRENSKFF</sequence>
<feature type="repeat" description="TPR" evidence="2">
    <location>
        <begin position="241"/>
        <end position="274"/>
    </location>
</feature>
<reference evidence="5" key="1">
    <citation type="submission" date="2015-11" db="EMBL/GenBank/DDBJ databases">
        <authorList>
            <person name="Varghese N."/>
        </authorList>
    </citation>
    <scope>NUCLEOTIDE SEQUENCE [LARGE SCALE GENOMIC DNA]</scope>
    <source>
        <strain evidence="5">JGI-23</strain>
    </source>
</reference>
<dbReference type="SUPFAM" id="SSF53448">
    <property type="entry name" value="Nucleotide-diphospho-sugar transferases"/>
    <property type="match status" value="1"/>
</dbReference>
<organism evidence="4 5">
    <name type="scientific">Candidatus Chryseopegocella kryptomonas</name>
    <dbReference type="NCBI Taxonomy" id="1633643"/>
    <lineage>
        <taxon>Bacteria</taxon>
        <taxon>Pseudomonadati</taxon>
        <taxon>Candidatus Kryptoniota</taxon>
        <taxon>Candidatus Chryseopegocella</taxon>
    </lineage>
</organism>
<dbReference type="InterPro" id="IPR001173">
    <property type="entry name" value="Glyco_trans_2-like"/>
</dbReference>
<dbReference type="Gene3D" id="1.25.40.10">
    <property type="entry name" value="Tetratricopeptide repeat domain"/>
    <property type="match status" value="3"/>
</dbReference>
<dbReference type="InterPro" id="IPR029044">
    <property type="entry name" value="Nucleotide-diphossugar_trans"/>
</dbReference>
<dbReference type="SUPFAM" id="SSF48452">
    <property type="entry name" value="TPR-like"/>
    <property type="match status" value="2"/>
</dbReference>
<dbReference type="Pfam" id="PF00535">
    <property type="entry name" value="Glycos_transf_2"/>
    <property type="match status" value="1"/>
</dbReference>
<comment type="similarity">
    <text evidence="1">Belongs to the glycosyltransferase 2 family. WaaE/KdtX subfamily.</text>
</comment>
<dbReference type="PANTHER" id="PTHR43630">
    <property type="entry name" value="POLY-BETA-1,6-N-ACETYL-D-GLUCOSAMINE SYNTHASE"/>
    <property type="match status" value="1"/>
</dbReference>
<dbReference type="RefSeq" id="WP_092347556.1">
    <property type="nucleotide sequence ID" value="NZ_CZVW01000003.1"/>
</dbReference>
<evidence type="ECO:0000259" key="3">
    <source>
        <dbReference type="Pfam" id="PF00535"/>
    </source>
</evidence>
<gene>
    <name evidence="4" type="ORF">JGI23_00354</name>
</gene>
<accession>A0A0P1MQ74</accession>
<dbReference type="PANTHER" id="PTHR43630:SF2">
    <property type="entry name" value="GLYCOSYLTRANSFERASE"/>
    <property type="match status" value="1"/>
</dbReference>
<evidence type="ECO:0000256" key="1">
    <source>
        <dbReference type="ARBA" id="ARBA00038494"/>
    </source>
</evidence>
<evidence type="ECO:0000313" key="4">
    <source>
        <dbReference type="EMBL" id="CUS97759.1"/>
    </source>
</evidence>
<dbReference type="PROSITE" id="PS50005">
    <property type="entry name" value="TPR"/>
    <property type="match status" value="2"/>
</dbReference>